<gene>
    <name evidence="2" type="ORF">P879_10376</name>
</gene>
<evidence type="ECO:0000313" key="3">
    <source>
        <dbReference type="Proteomes" id="UP000699462"/>
    </source>
</evidence>
<dbReference type="EMBL" id="JTDF01014249">
    <property type="protein sequence ID" value="KAF8563127.1"/>
    <property type="molecule type" value="Genomic_DNA"/>
</dbReference>
<feature type="region of interest" description="Disordered" evidence="1">
    <location>
        <begin position="1"/>
        <end position="30"/>
    </location>
</feature>
<reference evidence="2 3" key="1">
    <citation type="submission" date="2019-07" db="EMBL/GenBank/DDBJ databases">
        <title>Annotation for the trematode Paragonimus westermani.</title>
        <authorList>
            <person name="Choi Y.-J."/>
        </authorList>
    </citation>
    <scope>NUCLEOTIDE SEQUENCE [LARGE SCALE GENOMIC DNA]</scope>
    <source>
        <strain evidence="2">180907_Pwestermani</strain>
    </source>
</reference>
<accession>A0A8T0D8Y9</accession>
<sequence>MVARLQSGKGAGKSPPKFHPRSGPYQLPEEEVHKRVAIPEIISPLRILGESAQLHKPHCSAQTPHNLLKNMIIR</sequence>
<comment type="caution">
    <text evidence="2">The sequence shown here is derived from an EMBL/GenBank/DDBJ whole genome shotgun (WGS) entry which is preliminary data.</text>
</comment>
<name>A0A8T0D8Y9_9TREM</name>
<organism evidence="2 3">
    <name type="scientific">Paragonimus westermani</name>
    <dbReference type="NCBI Taxonomy" id="34504"/>
    <lineage>
        <taxon>Eukaryota</taxon>
        <taxon>Metazoa</taxon>
        <taxon>Spiralia</taxon>
        <taxon>Lophotrochozoa</taxon>
        <taxon>Platyhelminthes</taxon>
        <taxon>Trematoda</taxon>
        <taxon>Digenea</taxon>
        <taxon>Plagiorchiida</taxon>
        <taxon>Troglotremata</taxon>
        <taxon>Troglotrematidae</taxon>
        <taxon>Paragonimus</taxon>
    </lineage>
</organism>
<protein>
    <submittedName>
        <fullName evidence="2">Uncharacterized protein</fullName>
    </submittedName>
</protein>
<dbReference type="Proteomes" id="UP000699462">
    <property type="component" value="Unassembled WGS sequence"/>
</dbReference>
<proteinExistence type="predicted"/>
<keyword evidence="3" id="KW-1185">Reference proteome</keyword>
<evidence type="ECO:0000256" key="1">
    <source>
        <dbReference type="SAM" id="MobiDB-lite"/>
    </source>
</evidence>
<dbReference type="AlphaFoldDB" id="A0A8T0D8Y9"/>
<evidence type="ECO:0000313" key="2">
    <source>
        <dbReference type="EMBL" id="KAF8563127.1"/>
    </source>
</evidence>